<keyword evidence="5 13" id="KW-0808">Transferase</keyword>
<evidence type="ECO:0000256" key="10">
    <source>
        <dbReference type="ARBA" id="ARBA00023004"/>
    </source>
</evidence>
<dbReference type="SFLD" id="SFLDG01060">
    <property type="entry name" value="BATS_domain_containing"/>
    <property type="match status" value="1"/>
</dbReference>
<dbReference type="InterPro" id="IPR013785">
    <property type="entry name" value="Aldolase_TIM"/>
</dbReference>
<keyword evidence="16" id="KW-1185">Reference proteome</keyword>
<comment type="pathway">
    <text evidence="1 13">Cofactor biosynthesis; biotin biosynthesis; biotin from 7,8-diaminononanoate: step 2/2.</text>
</comment>
<comment type="subunit">
    <text evidence="13">Homodimer.</text>
</comment>
<evidence type="ECO:0000313" key="16">
    <source>
        <dbReference type="Proteomes" id="UP000805614"/>
    </source>
</evidence>
<dbReference type="EMBL" id="JABVEC010000041">
    <property type="protein sequence ID" value="MBC6470453.1"/>
    <property type="molecule type" value="Genomic_DNA"/>
</dbReference>
<comment type="similarity">
    <text evidence="2 13">Belongs to the radical SAM superfamily. Biotin synthase family.</text>
</comment>
<keyword evidence="9 13" id="KW-0093">Biotin biosynthesis</keyword>
<organism evidence="15 16">
    <name type="scientific">Actinomadura alba</name>
    <dbReference type="NCBI Taxonomy" id="406431"/>
    <lineage>
        <taxon>Bacteria</taxon>
        <taxon>Bacillati</taxon>
        <taxon>Actinomycetota</taxon>
        <taxon>Actinomycetes</taxon>
        <taxon>Streptosporangiales</taxon>
        <taxon>Thermomonosporaceae</taxon>
        <taxon>Actinomadura</taxon>
    </lineage>
</organism>
<evidence type="ECO:0000256" key="8">
    <source>
        <dbReference type="ARBA" id="ARBA00022723"/>
    </source>
</evidence>
<keyword evidence="6 13" id="KW-0949">S-adenosyl-L-methionine</keyword>
<dbReference type="GO" id="GO:0004076">
    <property type="term" value="F:biotin synthase activity"/>
    <property type="evidence" value="ECO:0007669"/>
    <property type="project" value="UniProtKB-EC"/>
</dbReference>
<feature type="binding site" evidence="13">
    <location>
        <position position="208"/>
    </location>
    <ligand>
        <name>[2Fe-2S] cluster</name>
        <dbReference type="ChEBI" id="CHEBI:190135"/>
    </ligand>
</feature>
<keyword evidence="7 13" id="KW-0001">2Fe-2S</keyword>
<dbReference type="Pfam" id="PF04055">
    <property type="entry name" value="Radical_SAM"/>
    <property type="match status" value="1"/>
</dbReference>
<comment type="function">
    <text evidence="13">Catalyzes the conversion of dethiobiotin (DTB) to biotin by the insertion of a sulfur atom into dethiobiotin via a radical-based mechanism.</text>
</comment>
<dbReference type="SUPFAM" id="SSF102114">
    <property type="entry name" value="Radical SAM enzymes"/>
    <property type="match status" value="1"/>
</dbReference>
<keyword evidence="11 13" id="KW-0411">Iron-sulfur</keyword>
<dbReference type="SMART" id="SM00876">
    <property type="entry name" value="BATS"/>
    <property type="match status" value="1"/>
</dbReference>
<keyword evidence="10 13" id="KW-0408">Iron</keyword>
<evidence type="ECO:0000256" key="3">
    <source>
        <dbReference type="ARBA" id="ARBA00012236"/>
    </source>
</evidence>
<dbReference type="Pfam" id="PF06968">
    <property type="entry name" value="BATS"/>
    <property type="match status" value="1"/>
</dbReference>
<dbReference type="PROSITE" id="PS51918">
    <property type="entry name" value="RADICAL_SAM"/>
    <property type="match status" value="1"/>
</dbReference>
<feature type="binding site" evidence="13">
    <location>
        <position position="278"/>
    </location>
    <ligand>
        <name>[2Fe-2S] cluster</name>
        <dbReference type="ChEBI" id="CHEBI:190135"/>
    </ligand>
</feature>
<sequence>MTDSALDDLLVSLTDKALRHEAPSRDEALALLASDDDDLLDVVAAGSRVRRRYFGRRVKLNHLVNMKSGLCPEDCSYCSQRLGSKSEILKYSWISPGEAAGNAERAIAAGAKRVCLVASGRGPAERDVDRVADTIEAIKGAAPEVEVCVCLGLLKPGQADRLREAGADAYNHNLNTSEENYREICSTHTFDDRVETVKEAGRAGLSPCSGAIFGMGESDDDIVDVTFALRELDPDSVPVNFLIPFEGTPLGGRWDLTPQRCLRILALFRFVFPDVEVRLAGGREIHLRAMQPLALHLANSMFLGDYLTSEGQPGADDLQMISDAGFTVEGTGEQTLPGARHDLVTLRRRGAGTDLPANT</sequence>
<feature type="binding site" evidence="13">
    <location>
        <position position="148"/>
    </location>
    <ligand>
        <name>[2Fe-2S] cluster</name>
        <dbReference type="ChEBI" id="CHEBI:190135"/>
    </ligand>
</feature>
<comment type="cofactor">
    <cofactor evidence="13">
        <name>[2Fe-2S] cluster</name>
        <dbReference type="ChEBI" id="CHEBI:190135"/>
    </cofactor>
    <text evidence="13">Binds 1 [2Fe-2S] cluster. The cluster is coordinated with 3 cysteines and 1 arginine.</text>
</comment>
<dbReference type="SMART" id="SM00729">
    <property type="entry name" value="Elp3"/>
    <property type="match status" value="1"/>
</dbReference>
<evidence type="ECO:0000259" key="14">
    <source>
        <dbReference type="PROSITE" id="PS51918"/>
    </source>
</evidence>
<dbReference type="RefSeq" id="WP_187247495.1">
    <property type="nucleotide sequence ID" value="NZ_JABVEC010000041.1"/>
</dbReference>
<comment type="caution">
    <text evidence="15">The sequence shown here is derived from an EMBL/GenBank/DDBJ whole genome shotgun (WGS) entry which is preliminary data.</text>
</comment>
<protein>
    <recommendedName>
        <fullName evidence="3 13">Biotin synthase</fullName>
        <ecNumber evidence="3 13">2.8.1.6</ecNumber>
    </recommendedName>
</protein>
<evidence type="ECO:0000256" key="12">
    <source>
        <dbReference type="ARBA" id="ARBA00051157"/>
    </source>
</evidence>
<dbReference type="InterPro" id="IPR024177">
    <property type="entry name" value="Biotin_synthase"/>
</dbReference>
<dbReference type="CDD" id="cd01335">
    <property type="entry name" value="Radical_SAM"/>
    <property type="match status" value="1"/>
</dbReference>
<dbReference type="SFLD" id="SFLDS00029">
    <property type="entry name" value="Radical_SAM"/>
    <property type="match status" value="1"/>
</dbReference>
<dbReference type="InterPro" id="IPR010722">
    <property type="entry name" value="BATS_dom"/>
</dbReference>
<dbReference type="PANTHER" id="PTHR22976">
    <property type="entry name" value="BIOTIN SYNTHASE"/>
    <property type="match status" value="1"/>
</dbReference>
<evidence type="ECO:0000256" key="5">
    <source>
        <dbReference type="ARBA" id="ARBA00022679"/>
    </source>
</evidence>
<evidence type="ECO:0000256" key="1">
    <source>
        <dbReference type="ARBA" id="ARBA00004942"/>
    </source>
</evidence>
<evidence type="ECO:0000256" key="6">
    <source>
        <dbReference type="ARBA" id="ARBA00022691"/>
    </source>
</evidence>
<evidence type="ECO:0000256" key="4">
    <source>
        <dbReference type="ARBA" id="ARBA00022485"/>
    </source>
</evidence>
<name>A0ABR7M019_9ACTN</name>
<dbReference type="InterPro" id="IPR058240">
    <property type="entry name" value="rSAM_sf"/>
</dbReference>
<feature type="binding site" evidence="13">
    <location>
        <position position="71"/>
    </location>
    <ligand>
        <name>[4Fe-4S] cluster</name>
        <dbReference type="ChEBI" id="CHEBI:49883"/>
        <note>4Fe-4S-S-AdoMet</note>
    </ligand>
</feature>
<evidence type="ECO:0000256" key="9">
    <source>
        <dbReference type="ARBA" id="ARBA00022756"/>
    </source>
</evidence>
<feature type="binding site" evidence="13">
    <location>
        <position position="115"/>
    </location>
    <ligand>
        <name>[2Fe-2S] cluster</name>
        <dbReference type="ChEBI" id="CHEBI:190135"/>
    </ligand>
</feature>
<dbReference type="HAMAP" id="MF_01694">
    <property type="entry name" value="BioB"/>
    <property type="match status" value="1"/>
</dbReference>
<dbReference type="PIRSF" id="PIRSF001619">
    <property type="entry name" value="Biotin_synth"/>
    <property type="match status" value="1"/>
</dbReference>
<dbReference type="NCBIfam" id="TIGR00433">
    <property type="entry name" value="bioB"/>
    <property type="match status" value="1"/>
</dbReference>
<dbReference type="Proteomes" id="UP000805614">
    <property type="component" value="Unassembled WGS sequence"/>
</dbReference>
<evidence type="ECO:0000256" key="2">
    <source>
        <dbReference type="ARBA" id="ARBA00010765"/>
    </source>
</evidence>
<keyword evidence="4 13" id="KW-0004">4Fe-4S</keyword>
<dbReference type="SFLD" id="SFLDG01278">
    <property type="entry name" value="biotin_synthase_like"/>
    <property type="match status" value="1"/>
</dbReference>
<dbReference type="InterPro" id="IPR006638">
    <property type="entry name" value="Elp3/MiaA/NifB-like_rSAM"/>
</dbReference>
<comment type="cofactor">
    <cofactor evidence="13">
        <name>[4Fe-4S] cluster</name>
        <dbReference type="ChEBI" id="CHEBI:49883"/>
    </cofactor>
    <text evidence="13">Binds 1 [4Fe-4S] cluster. The cluster is coordinated with 3 cysteines and an exchangeable S-adenosyl-L-methionine.</text>
</comment>
<evidence type="ECO:0000313" key="15">
    <source>
        <dbReference type="EMBL" id="MBC6470453.1"/>
    </source>
</evidence>
<comment type="catalytic activity">
    <reaction evidence="12 13">
        <text>(4R,5S)-dethiobiotin + (sulfur carrier)-SH + 2 reduced [2Fe-2S]-[ferredoxin] + 2 S-adenosyl-L-methionine = (sulfur carrier)-H + biotin + 2 5'-deoxyadenosine + 2 L-methionine + 2 oxidized [2Fe-2S]-[ferredoxin]</text>
        <dbReference type="Rhea" id="RHEA:22060"/>
        <dbReference type="Rhea" id="RHEA-COMP:10000"/>
        <dbReference type="Rhea" id="RHEA-COMP:10001"/>
        <dbReference type="Rhea" id="RHEA-COMP:14737"/>
        <dbReference type="Rhea" id="RHEA-COMP:14739"/>
        <dbReference type="ChEBI" id="CHEBI:17319"/>
        <dbReference type="ChEBI" id="CHEBI:29917"/>
        <dbReference type="ChEBI" id="CHEBI:33737"/>
        <dbReference type="ChEBI" id="CHEBI:33738"/>
        <dbReference type="ChEBI" id="CHEBI:57586"/>
        <dbReference type="ChEBI" id="CHEBI:57844"/>
        <dbReference type="ChEBI" id="CHEBI:59789"/>
        <dbReference type="ChEBI" id="CHEBI:64428"/>
        <dbReference type="ChEBI" id="CHEBI:149473"/>
        <dbReference type="EC" id="2.8.1.6"/>
    </reaction>
</comment>
<proteinExistence type="inferred from homology"/>
<evidence type="ECO:0000256" key="13">
    <source>
        <dbReference type="HAMAP-Rule" id="MF_01694"/>
    </source>
</evidence>
<evidence type="ECO:0000256" key="11">
    <source>
        <dbReference type="ARBA" id="ARBA00023014"/>
    </source>
</evidence>
<dbReference type="Gene3D" id="3.20.20.70">
    <property type="entry name" value="Aldolase class I"/>
    <property type="match status" value="1"/>
</dbReference>
<keyword evidence="8 13" id="KW-0479">Metal-binding</keyword>
<feature type="binding site" evidence="13">
    <location>
        <position position="75"/>
    </location>
    <ligand>
        <name>[4Fe-4S] cluster</name>
        <dbReference type="ChEBI" id="CHEBI:49883"/>
        <note>4Fe-4S-S-AdoMet</note>
    </ligand>
</feature>
<reference evidence="15 16" key="1">
    <citation type="submission" date="2020-06" db="EMBL/GenBank/DDBJ databases">
        <title>Actinomadura xiongansis sp. nov., isolated from soil of Baiyangdian.</title>
        <authorList>
            <person name="Zhang X."/>
        </authorList>
    </citation>
    <scope>NUCLEOTIDE SEQUENCE [LARGE SCALE GENOMIC DNA]</scope>
    <source>
        <strain evidence="15 16">HBUM206468</strain>
    </source>
</reference>
<feature type="domain" description="Radical SAM core" evidence="14">
    <location>
        <begin position="56"/>
        <end position="283"/>
    </location>
</feature>
<accession>A0ABR7M019</accession>
<dbReference type="InterPro" id="IPR002684">
    <property type="entry name" value="Biotin_synth/BioAB"/>
</dbReference>
<dbReference type="PANTHER" id="PTHR22976:SF2">
    <property type="entry name" value="BIOTIN SYNTHASE, MITOCHONDRIAL"/>
    <property type="match status" value="1"/>
</dbReference>
<evidence type="ECO:0000256" key="7">
    <source>
        <dbReference type="ARBA" id="ARBA00022714"/>
    </source>
</evidence>
<gene>
    <name evidence="13 15" type="primary">bioB</name>
    <name evidence="15" type="ORF">HKK74_33935</name>
</gene>
<dbReference type="EC" id="2.8.1.6" evidence="3 13"/>
<feature type="binding site" evidence="13">
    <location>
        <position position="78"/>
    </location>
    <ligand>
        <name>[4Fe-4S] cluster</name>
        <dbReference type="ChEBI" id="CHEBI:49883"/>
        <note>4Fe-4S-S-AdoMet</note>
    </ligand>
</feature>
<dbReference type="InterPro" id="IPR007197">
    <property type="entry name" value="rSAM"/>
</dbReference>